<dbReference type="PANTHER" id="PTHR45727">
    <property type="entry name" value="NPC INTRACELLULAR CHOLESTEROL TRANSPORTER 1"/>
    <property type="match status" value="1"/>
</dbReference>
<evidence type="ECO:0000256" key="11">
    <source>
        <dbReference type="SAM" id="Phobius"/>
    </source>
</evidence>
<evidence type="ECO:0000256" key="1">
    <source>
        <dbReference type="ARBA" id="ARBA00004141"/>
    </source>
</evidence>
<evidence type="ECO:0000256" key="3">
    <source>
        <dbReference type="ARBA" id="ARBA00022448"/>
    </source>
</evidence>
<dbReference type="SUPFAM" id="SSF82866">
    <property type="entry name" value="Multidrug efflux transporter AcrB transmembrane domain"/>
    <property type="match status" value="2"/>
</dbReference>
<dbReference type="Pfam" id="PF12349">
    <property type="entry name" value="Sterol-sensing"/>
    <property type="match status" value="1"/>
</dbReference>
<accession>G8C221</accession>
<dbReference type="eggNOG" id="KOG1933">
    <property type="taxonomic scope" value="Eukaryota"/>
</dbReference>
<evidence type="ECO:0000256" key="2">
    <source>
        <dbReference type="ARBA" id="ARBA00005585"/>
    </source>
</evidence>
<feature type="transmembrane region" description="Helical" evidence="11">
    <location>
        <begin position="1006"/>
        <end position="1026"/>
    </location>
</feature>
<feature type="transmembrane region" description="Helical" evidence="11">
    <location>
        <begin position="345"/>
        <end position="366"/>
    </location>
</feature>
<dbReference type="AlphaFoldDB" id="G8C221"/>
<comment type="subcellular location">
    <subcellularLocation>
        <location evidence="1">Membrane</location>
        <topology evidence="1">Multi-pass membrane protein</topology>
    </subcellularLocation>
</comment>
<dbReference type="OMA" id="WWFDVES"/>
<evidence type="ECO:0000256" key="8">
    <source>
        <dbReference type="ARBA" id="ARBA00023136"/>
    </source>
</evidence>
<feature type="transmembrane region" description="Helical" evidence="11">
    <location>
        <begin position="757"/>
        <end position="779"/>
    </location>
</feature>
<feature type="transmembrane region" description="Helical" evidence="11">
    <location>
        <begin position="1139"/>
        <end position="1162"/>
    </location>
</feature>
<feature type="transmembrane region" description="Helical" evidence="11">
    <location>
        <begin position="1033"/>
        <end position="1053"/>
    </location>
</feature>
<dbReference type="GeneID" id="11530745"/>
<name>G8C221_TETPH</name>
<feature type="chain" id="PRO_5003508793" description="SSD domain-containing protein" evidence="12">
    <location>
        <begin position="21"/>
        <end position="1183"/>
    </location>
</feature>
<evidence type="ECO:0000256" key="4">
    <source>
        <dbReference type="ARBA" id="ARBA00022692"/>
    </source>
</evidence>
<sequence>MRGFAAFIVALFLLTIRVNAAQCAIYGNCGKKSLFGSELPCPVDSRFQPPKPDENVIDLLVNVCGEEWRDIEDLCCSEDQLKNLKSNLKKAQSIISSCPACVKNFNNLFCHFTCSPNQREFVNVTKTQITKTGKEAVAELDVFMNSTWASLFYNSCKDVKFSATNGYAMDLIGGGAKNYSSFLKFLGDEKPLLGGSPFQINYVYELQDDNDEETCDFKKFNNTIYSCSNGEYKCACTDCEASCPKLEPLQDLICRKGGMPCFSFDVLVLYGIIFIAVGLFHIYIFRKRKLQSVNLDRITTDEIMDGADEINPEYEAPTDFNSNKINDSISKVLGNLAEFSTKNPYLVLGISNLVILFCLALLIKFYELETNPVNLWVSKDSSKFKQKQYFDENFGPFYNTEQIFVVNETGPVLTYETMKWWFDVENYITKELLSDQKIGYEDLCFRPVENSSCVIESFTQYFDGKLPSEDSWKSQLKGCTDSPVNCLPKFQQPLKKNMFFNNDNIFESNAFFITFLLDNHTDAATLWETTLEDYLLNLEVPKGLRFSFSTEVSLEKELNKNNDYIIVIISYLLMFLYATLALGRNHSSTRMTLGCTGIAIVMASVFCAAGVLSAFGVKLTLIIAEVIPFLILAIGIDNIFLITNEYDRICITNPSLDIKQRIVFAVGRISPSILLSYICQVSCFLIASFVTMPAVRNFALYSALAITFNAILQLTSYVAVLSIYENRYSNVLFEYTSENSFLIKETYFNIIKKKRKILGIFISWCSISLAVIPTIQLGLDQTMAVPEQSFLASYFRDVYQYLQMGPPVYFVVNDLDITKRENQRKICGKFTTCDSNSMANILEQERTRSTITEPLANWYDDFMSFLNPELEQCCMVKLDSDLEMCPPDYPTFKCKSCYNPGEWSYNMHGFPEDQEFMEFFKIWMATGSDPCPLGGKAPYSHSILFNDSKIISSTFRTSHRPLHSQRDYIDAYLDSERIASSFEDLDVFAYSPFYIFFVQYDGIVSLTLKLLGTAIVLIFFTTFILLRSLRTSLVLSVTVLMVIIDIGSLMSWLGITLNAVSLVNLIICVGLAVEFCIHIARAFTVVPTNIAEDKDNRVNYAMSTVGGSVFTGITMTKFIGISILAFAKSKIFQVFYFRMWFSLIIVAGLHSLIFLPVVLSMVGGECYYDDTKEIESSLEAEST</sequence>
<feature type="domain" description="SSD" evidence="13">
    <location>
        <begin position="563"/>
        <end position="723"/>
    </location>
</feature>
<dbReference type="Pfam" id="PF22314">
    <property type="entry name" value="NPC1_MLD"/>
    <property type="match status" value="1"/>
</dbReference>
<dbReference type="PANTHER" id="PTHR45727:SF2">
    <property type="entry name" value="NPC INTRACELLULAR CHOLESTEROL TRANSPORTER 1"/>
    <property type="match status" value="1"/>
</dbReference>
<keyword evidence="8 11" id="KW-0472">Membrane</keyword>
<dbReference type="InterPro" id="IPR032190">
    <property type="entry name" value="NPC1_N"/>
</dbReference>
<dbReference type="FunFam" id="1.20.1640.10:FF:000029">
    <property type="entry name" value="Putative Patched sphingolipid transporter"/>
    <property type="match status" value="1"/>
</dbReference>
<evidence type="ECO:0000256" key="10">
    <source>
        <dbReference type="ARBA" id="ARBA00023180"/>
    </source>
</evidence>
<keyword evidence="15" id="KW-1185">Reference proteome</keyword>
<keyword evidence="3" id="KW-0813">Transport</keyword>
<keyword evidence="9" id="KW-1015">Disulfide bond</keyword>
<keyword evidence="4 11" id="KW-0812">Transmembrane</keyword>
<dbReference type="PROSITE" id="PS50156">
    <property type="entry name" value="SSD"/>
    <property type="match status" value="1"/>
</dbReference>
<reference evidence="14 15" key="1">
    <citation type="journal article" date="2011" name="Proc. Natl. Acad. Sci. U.S.A.">
        <title>Evolutionary erosion of yeast sex chromosomes by mating-type switching accidents.</title>
        <authorList>
            <person name="Gordon J.L."/>
            <person name="Armisen D."/>
            <person name="Proux-Wera E."/>
            <person name="Oheigeartaigh S.S."/>
            <person name="Byrne K.P."/>
            <person name="Wolfe K.H."/>
        </authorList>
    </citation>
    <scope>NUCLEOTIDE SEQUENCE [LARGE SCALE GENOMIC DNA]</scope>
    <source>
        <strain evidence="15">ATCC 24235 / CBS 4417 / NBRC 1672 / NRRL Y-8282 / UCD 70-5</strain>
    </source>
</reference>
<evidence type="ECO:0000256" key="5">
    <source>
        <dbReference type="ARBA" id="ARBA00022729"/>
    </source>
</evidence>
<dbReference type="RefSeq" id="XP_003688633.1">
    <property type="nucleotide sequence ID" value="XM_003688585.1"/>
</dbReference>
<comment type="similarity">
    <text evidence="2">Belongs to the patched family.</text>
</comment>
<dbReference type="STRING" id="1071381.G8C221"/>
<dbReference type="GO" id="GO:0015918">
    <property type="term" value="P:sterol transport"/>
    <property type="evidence" value="ECO:0007669"/>
    <property type="project" value="EnsemblFungi"/>
</dbReference>
<dbReference type="Gene3D" id="1.20.1640.10">
    <property type="entry name" value="Multidrug efflux transporter AcrB transmembrane domain"/>
    <property type="match status" value="2"/>
</dbReference>
<feature type="transmembrane region" description="Helical" evidence="11">
    <location>
        <begin position="1059"/>
        <end position="1080"/>
    </location>
</feature>
<dbReference type="EMBL" id="HE612871">
    <property type="protein sequence ID" value="CCE66199.1"/>
    <property type="molecule type" value="Genomic_DNA"/>
</dbReference>
<feature type="transmembrane region" description="Helical" evidence="11">
    <location>
        <begin position="699"/>
        <end position="724"/>
    </location>
</feature>
<gene>
    <name evidence="14" type="primary">TPHA0P00410</name>
    <name evidence="14" type="ordered locus">TPHA_0P00410</name>
</gene>
<evidence type="ECO:0000256" key="9">
    <source>
        <dbReference type="ARBA" id="ARBA00023157"/>
    </source>
</evidence>
<feature type="transmembrane region" description="Helical" evidence="11">
    <location>
        <begin position="1100"/>
        <end position="1127"/>
    </location>
</feature>
<feature type="signal peptide" evidence="12">
    <location>
        <begin position="1"/>
        <end position="20"/>
    </location>
</feature>
<dbReference type="Proteomes" id="UP000005666">
    <property type="component" value="Chromosome 16"/>
</dbReference>
<evidence type="ECO:0000256" key="7">
    <source>
        <dbReference type="ARBA" id="ARBA00023055"/>
    </source>
</evidence>
<dbReference type="InterPro" id="IPR000731">
    <property type="entry name" value="SSD"/>
</dbReference>
<feature type="transmembrane region" description="Helical" evidence="11">
    <location>
        <begin position="662"/>
        <end position="687"/>
    </location>
</feature>
<feature type="transmembrane region" description="Helical" evidence="11">
    <location>
        <begin position="621"/>
        <end position="641"/>
    </location>
</feature>
<dbReference type="Pfam" id="PF16414">
    <property type="entry name" value="NPC1_N"/>
    <property type="match status" value="1"/>
</dbReference>
<dbReference type="InterPro" id="IPR053956">
    <property type="entry name" value="NPC1_MLD"/>
</dbReference>
<feature type="transmembrane region" description="Helical" evidence="11">
    <location>
        <begin position="564"/>
        <end position="583"/>
    </location>
</feature>
<feature type="transmembrane region" description="Helical" evidence="11">
    <location>
        <begin position="595"/>
        <end position="615"/>
    </location>
</feature>
<dbReference type="KEGG" id="tpf:TPHA_0P00410"/>
<dbReference type="OrthoDB" id="6510177at2759"/>
<dbReference type="HOGENOM" id="CLU_002359_0_1_1"/>
<evidence type="ECO:0000313" key="15">
    <source>
        <dbReference type="Proteomes" id="UP000005666"/>
    </source>
</evidence>
<evidence type="ECO:0000256" key="6">
    <source>
        <dbReference type="ARBA" id="ARBA00022989"/>
    </source>
</evidence>
<organism evidence="14 15">
    <name type="scientific">Tetrapisispora phaffii (strain ATCC 24235 / CBS 4417 / NBRC 1672 / NRRL Y-8282 / UCD 70-5)</name>
    <name type="common">Yeast</name>
    <name type="synonym">Fabospora phaffii</name>
    <dbReference type="NCBI Taxonomy" id="1071381"/>
    <lineage>
        <taxon>Eukaryota</taxon>
        <taxon>Fungi</taxon>
        <taxon>Dikarya</taxon>
        <taxon>Ascomycota</taxon>
        <taxon>Saccharomycotina</taxon>
        <taxon>Saccharomycetes</taxon>
        <taxon>Saccharomycetales</taxon>
        <taxon>Saccharomycetaceae</taxon>
        <taxon>Tetrapisispora</taxon>
    </lineage>
</organism>
<feature type="transmembrane region" description="Helical" evidence="11">
    <location>
        <begin position="262"/>
        <end position="285"/>
    </location>
</feature>
<keyword evidence="7" id="KW-0445">Lipid transport</keyword>
<evidence type="ECO:0000256" key="12">
    <source>
        <dbReference type="SAM" id="SignalP"/>
    </source>
</evidence>
<dbReference type="GO" id="GO:0006665">
    <property type="term" value="P:sphingolipid metabolic process"/>
    <property type="evidence" value="ECO:0007669"/>
    <property type="project" value="EnsemblFungi"/>
</dbReference>
<proteinExistence type="inferred from homology"/>
<dbReference type="GO" id="GO:0000329">
    <property type="term" value="C:fungal-type vacuole membrane"/>
    <property type="evidence" value="ECO:0007669"/>
    <property type="project" value="EnsemblFungi"/>
</dbReference>
<evidence type="ECO:0000259" key="13">
    <source>
        <dbReference type="PROSITE" id="PS50156"/>
    </source>
</evidence>
<protein>
    <recommendedName>
        <fullName evidence="13">SSD domain-containing protein</fullName>
    </recommendedName>
</protein>
<keyword evidence="5 12" id="KW-0732">Signal</keyword>
<dbReference type="GO" id="GO:0032934">
    <property type="term" value="F:sterol binding"/>
    <property type="evidence" value="ECO:0007669"/>
    <property type="project" value="EnsemblFungi"/>
</dbReference>
<keyword evidence="6 11" id="KW-1133">Transmembrane helix</keyword>
<keyword evidence="10" id="KW-0325">Glycoprotein</keyword>
<dbReference type="InterPro" id="IPR053958">
    <property type="entry name" value="HMGCR/SNAP/NPC1-like_SSD"/>
</dbReference>
<evidence type="ECO:0000313" key="14">
    <source>
        <dbReference type="EMBL" id="CCE66199.1"/>
    </source>
</evidence>